<evidence type="ECO:0000259" key="4">
    <source>
        <dbReference type="Pfam" id="PF00175"/>
    </source>
</evidence>
<proteinExistence type="inferred from homology"/>
<dbReference type="RefSeq" id="WP_304995985.1">
    <property type="nucleotide sequence ID" value="NZ_CP101717.1"/>
</dbReference>
<dbReference type="InterPro" id="IPR039261">
    <property type="entry name" value="FNR_nucleotide-bd"/>
</dbReference>
<evidence type="ECO:0000256" key="3">
    <source>
        <dbReference type="ARBA" id="ARBA00038177"/>
    </source>
</evidence>
<dbReference type="PANTHER" id="PTHR47354:SF7">
    <property type="entry name" value="NAD(P)H-FLAVIN REDUCTASE"/>
    <property type="match status" value="1"/>
</dbReference>
<dbReference type="InterPro" id="IPR017938">
    <property type="entry name" value="Riboflavin_synthase-like_b-brl"/>
</dbReference>
<dbReference type="SUPFAM" id="SSF52343">
    <property type="entry name" value="Ferredoxin reductase-like, C-terminal NADP-linked domain"/>
    <property type="match status" value="1"/>
</dbReference>
<dbReference type="SUPFAM" id="SSF63380">
    <property type="entry name" value="Riboflavin synthase domain-like"/>
    <property type="match status" value="1"/>
</dbReference>
<dbReference type="InterPro" id="IPR050415">
    <property type="entry name" value="MRET"/>
</dbReference>
<dbReference type="PRINTS" id="PR00410">
    <property type="entry name" value="PHEHYDRXLASE"/>
</dbReference>
<dbReference type="AlphaFoldDB" id="A0AB38YH37"/>
<dbReference type="GO" id="GO:0016491">
    <property type="term" value="F:oxidoreductase activity"/>
    <property type="evidence" value="ECO:0007669"/>
    <property type="project" value="UniProtKB-KW"/>
</dbReference>
<accession>A0AB38YH37</accession>
<sequence length="242" mass="26313">MAEPQHSVDTSVTVNLALKLRRPLGGLVEQLLFAPEHPVSYQAGQYLELLLPDHNGLYFTIANAPGTDIELHVEAGPENAGARALLARIDGETSIPARIGEGDCHVGRLPADDTPVLLLASGTGFSQIKAVTEALLVNSTRPIHIYWAARTAAALYMADLAQSWADTHEQVHFTAVISERQTWNSGKHHLHACIREDLGDLGTYSVICCGSPDMVYASLDYLEACGLHKDRFFSDMLAFAPR</sequence>
<dbReference type="Gene3D" id="3.40.50.80">
    <property type="entry name" value="Nucleotide-binding domain of ferredoxin-NADP reductase (FNR) module"/>
    <property type="match status" value="1"/>
</dbReference>
<gene>
    <name evidence="5" type="ORF">NFC81_02610</name>
</gene>
<evidence type="ECO:0000256" key="2">
    <source>
        <dbReference type="ARBA" id="ARBA00023223"/>
    </source>
</evidence>
<dbReference type="InterPro" id="IPR001433">
    <property type="entry name" value="OxRdtase_FAD/NAD-bd"/>
</dbReference>
<dbReference type="Pfam" id="PF00175">
    <property type="entry name" value="NAD_binding_1"/>
    <property type="match status" value="1"/>
</dbReference>
<keyword evidence="1" id="KW-0560">Oxidoreductase</keyword>
<dbReference type="EMBL" id="CP101717">
    <property type="protein sequence ID" value="WLD58699.1"/>
    <property type="molecule type" value="Genomic_DNA"/>
</dbReference>
<dbReference type="GO" id="GO:0008218">
    <property type="term" value="P:bioluminescence"/>
    <property type="evidence" value="ECO:0007669"/>
    <property type="project" value="UniProtKB-KW"/>
</dbReference>
<organism evidence="5">
    <name type="scientific">Salinispirillum sp. LH 10-3-1</name>
    <dbReference type="NCBI Taxonomy" id="2952525"/>
    <lineage>
        <taxon>Bacteria</taxon>
        <taxon>Pseudomonadati</taxon>
        <taxon>Pseudomonadota</taxon>
        <taxon>Gammaproteobacteria</taxon>
        <taxon>Oceanospirillales</taxon>
        <taxon>Saccharospirillaceae</taxon>
        <taxon>Salinispirillum</taxon>
    </lineage>
</organism>
<dbReference type="Gene3D" id="2.40.30.10">
    <property type="entry name" value="Translation factors"/>
    <property type="match status" value="1"/>
</dbReference>
<protein>
    <submittedName>
        <fullName evidence="5">NAD(P)H-flavin reductase</fullName>
    </submittedName>
</protein>
<feature type="domain" description="Oxidoreductase FAD/NAD(P)-binding" evidence="4">
    <location>
        <begin position="118"/>
        <end position="216"/>
    </location>
</feature>
<evidence type="ECO:0000313" key="5">
    <source>
        <dbReference type="EMBL" id="WLD58699.1"/>
    </source>
</evidence>
<keyword evidence="2" id="KW-0455">Luminescence</keyword>
<comment type="similarity">
    <text evidence="3">Belongs to the Fre/LuxG FAD/NAD(P) flavoprotein oxidoreductase family.</text>
</comment>
<evidence type="ECO:0000256" key="1">
    <source>
        <dbReference type="ARBA" id="ARBA00023002"/>
    </source>
</evidence>
<name>A0AB38YH37_9GAMM</name>
<dbReference type="PANTHER" id="PTHR47354">
    <property type="entry name" value="NADH OXIDOREDUCTASE HCR"/>
    <property type="match status" value="1"/>
</dbReference>
<reference evidence="5" key="1">
    <citation type="submission" date="2022-07" db="EMBL/GenBank/DDBJ databases">
        <title>Complete genome sequence of Salinispirillum sp. LH10-3-1 capable of multiple carbohydrate inversion isolated from a soda lake.</title>
        <authorList>
            <person name="Liu J."/>
            <person name="Zhai Y."/>
            <person name="Zhang H."/>
            <person name="Yang H."/>
            <person name="Qu J."/>
            <person name="Li J."/>
        </authorList>
    </citation>
    <scope>NUCLEOTIDE SEQUENCE</scope>
    <source>
        <strain evidence="5">LH 10-3-1</strain>
    </source>
</reference>